<accession>A0A5J5IBG3</accession>
<dbReference type="InterPro" id="IPR009057">
    <property type="entry name" value="Homeodomain-like_sf"/>
</dbReference>
<protein>
    <submittedName>
        <fullName evidence="5">Helix-turn-helix transcriptional regulator</fullName>
    </submittedName>
</protein>
<evidence type="ECO:0000259" key="4">
    <source>
        <dbReference type="PROSITE" id="PS01124"/>
    </source>
</evidence>
<dbReference type="PANTHER" id="PTHR43280">
    <property type="entry name" value="ARAC-FAMILY TRANSCRIPTIONAL REGULATOR"/>
    <property type="match status" value="1"/>
</dbReference>
<dbReference type="AlphaFoldDB" id="A0A5J5IBG3"/>
<dbReference type="Pfam" id="PF12833">
    <property type="entry name" value="HTH_18"/>
    <property type="match status" value="1"/>
</dbReference>
<dbReference type="Gene3D" id="1.10.10.60">
    <property type="entry name" value="Homeodomain-like"/>
    <property type="match status" value="2"/>
</dbReference>
<evidence type="ECO:0000256" key="3">
    <source>
        <dbReference type="ARBA" id="ARBA00023163"/>
    </source>
</evidence>
<dbReference type="Proteomes" id="UP000326903">
    <property type="component" value="Unassembled WGS sequence"/>
</dbReference>
<sequence>MKAHLIEIGLHKEHSFSIKKIDQHHFESPFHFHDLCEMNYVVESFGKTIVGDNISNFSSGDLVLMSSNLPHIWYNDPSYFKEENLASAKAIVTYFNPDFLIGLTNDSQYNLQIKSLLEKAKRGIRFFGETRRNAINKLNDIVDKKGLEKVIHFLDIVNLFLDSKEYECLASIGYRHSFNEKDTERMNNVYQYLIKNFTDPISLSQIASVANLTPPAFCNFFKKRTQKSFSEFLNELRVGHACKLLQNQELTIADVCFQSGYQNMTNFNNFFKKITKKTPTQYRKECSVLL</sequence>
<dbReference type="InterPro" id="IPR018062">
    <property type="entry name" value="HTH_AraC-typ_CS"/>
</dbReference>
<dbReference type="PROSITE" id="PS00041">
    <property type="entry name" value="HTH_ARAC_FAMILY_1"/>
    <property type="match status" value="1"/>
</dbReference>
<dbReference type="PANTHER" id="PTHR43280:SF27">
    <property type="entry name" value="TRANSCRIPTIONAL REGULATOR MTLR"/>
    <property type="match status" value="1"/>
</dbReference>
<evidence type="ECO:0000313" key="5">
    <source>
        <dbReference type="EMBL" id="KAA9036144.1"/>
    </source>
</evidence>
<evidence type="ECO:0000256" key="2">
    <source>
        <dbReference type="ARBA" id="ARBA00023125"/>
    </source>
</evidence>
<keyword evidence="3" id="KW-0804">Transcription</keyword>
<dbReference type="RefSeq" id="WP_150416611.1">
    <property type="nucleotide sequence ID" value="NZ_VYQF01000009.1"/>
</dbReference>
<dbReference type="Gene3D" id="2.60.120.10">
    <property type="entry name" value="Jelly Rolls"/>
    <property type="match status" value="1"/>
</dbReference>
<comment type="caution">
    <text evidence="5">The sequence shown here is derived from an EMBL/GenBank/DDBJ whole genome shotgun (WGS) entry which is preliminary data.</text>
</comment>
<reference evidence="5 6" key="1">
    <citation type="submission" date="2019-09" db="EMBL/GenBank/DDBJ databases">
        <title>Draft genome sequence of Ginsengibacter sp. BR5-29.</title>
        <authorList>
            <person name="Im W.-T."/>
        </authorList>
    </citation>
    <scope>NUCLEOTIDE SEQUENCE [LARGE SCALE GENOMIC DNA]</scope>
    <source>
        <strain evidence="5 6">BR5-29</strain>
    </source>
</reference>
<dbReference type="SMART" id="SM00342">
    <property type="entry name" value="HTH_ARAC"/>
    <property type="match status" value="1"/>
</dbReference>
<keyword evidence="6" id="KW-1185">Reference proteome</keyword>
<dbReference type="InterPro" id="IPR018060">
    <property type="entry name" value="HTH_AraC"/>
</dbReference>
<organism evidence="5 6">
    <name type="scientific">Ginsengibacter hankyongi</name>
    <dbReference type="NCBI Taxonomy" id="2607284"/>
    <lineage>
        <taxon>Bacteria</taxon>
        <taxon>Pseudomonadati</taxon>
        <taxon>Bacteroidota</taxon>
        <taxon>Chitinophagia</taxon>
        <taxon>Chitinophagales</taxon>
        <taxon>Chitinophagaceae</taxon>
        <taxon>Ginsengibacter</taxon>
    </lineage>
</organism>
<dbReference type="SUPFAM" id="SSF51182">
    <property type="entry name" value="RmlC-like cupins"/>
    <property type="match status" value="1"/>
</dbReference>
<dbReference type="InterPro" id="IPR014710">
    <property type="entry name" value="RmlC-like_jellyroll"/>
</dbReference>
<evidence type="ECO:0000256" key="1">
    <source>
        <dbReference type="ARBA" id="ARBA00023015"/>
    </source>
</evidence>
<feature type="domain" description="HTH araC/xylS-type" evidence="4">
    <location>
        <begin position="187"/>
        <end position="285"/>
    </location>
</feature>
<evidence type="ECO:0000313" key="6">
    <source>
        <dbReference type="Proteomes" id="UP000326903"/>
    </source>
</evidence>
<dbReference type="PROSITE" id="PS01124">
    <property type="entry name" value="HTH_ARAC_FAMILY_2"/>
    <property type="match status" value="1"/>
</dbReference>
<dbReference type="SUPFAM" id="SSF46689">
    <property type="entry name" value="Homeodomain-like"/>
    <property type="match status" value="2"/>
</dbReference>
<keyword evidence="1" id="KW-0805">Transcription regulation</keyword>
<dbReference type="GO" id="GO:0043565">
    <property type="term" value="F:sequence-specific DNA binding"/>
    <property type="evidence" value="ECO:0007669"/>
    <property type="project" value="InterPro"/>
</dbReference>
<dbReference type="InterPro" id="IPR011051">
    <property type="entry name" value="RmlC_Cupin_sf"/>
</dbReference>
<keyword evidence="2" id="KW-0238">DNA-binding</keyword>
<dbReference type="GO" id="GO:0003700">
    <property type="term" value="F:DNA-binding transcription factor activity"/>
    <property type="evidence" value="ECO:0007669"/>
    <property type="project" value="InterPro"/>
</dbReference>
<name>A0A5J5IBG3_9BACT</name>
<proteinExistence type="predicted"/>
<dbReference type="EMBL" id="VYQF01000009">
    <property type="protein sequence ID" value="KAA9036144.1"/>
    <property type="molecule type" value="Genomic_DNA"/>
</dbReference>
<gene>
    <name evidence="5" type="ORF">FW778_19860</name>
</gene>